<reference evidence="1 2" key="1">
    <citation type="journal article" date="2017" name="Int. J. Parasitol.">
        <title>The genome of the protozoan parasite Cystoisospora suis and a reverse vaccinology approach to identify vaccine candidates.</title>
        <authorList>
            <person name="Palmieri N."/>
            <person name="Shrestha A."/>
            <person name="Ruttkowski B."/>
            <person name="Beck T."/>
            <person name="Vogl C."/>
            <person name="Tomley F."/>
            <person name="Blake D.P."/>
            <person name="Joachim A."/>
        </authorList>
    </citation>
    <scope>NUCLEOTIDE SEQUENCE [LARGE SCALE GENOMIC DNA]</scope>
    <source>
        <strain evidence="1 2">Wien I</strain>
    </source>
</reference>
<accession>A0A2C6LHY2</accession>
<dbReference type="VEuPathDB" id="ToxoDB:CSUI_000173"/>
<keyword evidence="2" id="KW-1185">Reference proteome</keyword>
<evidence type="ECO:0000313" key="2">
    <source>
        <dbReference type="Proteomes" id="UP000221165"/>
    </source>
</evidence>
<proteinExistence type="predicted"/>
<sequence>RLADVAVQGRLIVTLRSLPSVDTNYKAQKRSKLLRRVFGSTRSTLSDVLRRSDAALQGMHVPRTPRETACTSGDRGCEKLLRRET</sequence>
<dbReference type="RefSeq" id="XP_067927640.1">
    <property type="nucleotide sequence ID" value="XM_068060407.1"/>
</dbReference>
<gene>
    <name evidence="1" type="ORF">CSUI_000173</name>
</gene>
<dbReference type="EMBL" id="MIGC01000072">
    <property type="protein sequence ID" value="PHJ25994.1"/>
    <property type="molecule type" value="Genomic_DNA"/>
</dbReference>
<dbReference type="AlphaFoldDB" id="A0A2C6LHY2"/>
<dbReference type="GeneID" id="94423618"/>
<name>A0A2C6LHY2_9APIC</name>
<protein>
    <submittedName>
        <fullName evidence="1">Uncharacterized protein</fullName>
    </submittedName>
</protein>
<feature type="non-terminal residue" evidence="1">
    <location>
        <position position="1"/>
    </location>
</feature>
<comment type="caution">
    <text evidence="1">The sequence shown here is derived from an EMBL/GenBank/DDBJ whole genome shotgun (WGS) entry which is preliminary data.</text>
</comment>
<evidence type="ECO:0000313" key="1">
    <source>
        <dbReference type="EMBL" id="PHJ25994.1"/>
    </source>
</evidence>
<organism evidence="1 2">
    <name type="scientific">Cystoisospora suis</name>
    <dbReference type="NCBI Taxonomy" id="483139"/>
    <lineage>
        <taxon>Eukaryota</taxon>
        <taxon>Sar</taxon>
        <taxon>Alveolata</taxon>
        <taxon>Apicomplexa</taxon>
        <taxon>Conoidasida</taxon>
        <taxon>Coccidia</taxon>
        <taxon>Eucoccidiorida</taxon>
        <taxon>Eimeriorina</taxon>
        <taxon>Sarcocystidae</taxon>
        <taxon>Cystoisospora</taxon>
    </lineage>
</organism>
<dbReference type="Proteomes" id="UP000221165">
    <property type="component" value="Unassembled WGS sequence"/>
</dbReference>